<dbReference type="RefSeq" id="WP_151147933.1">
    <property type="nucleotide sequence ID" value="NZ_WAGX01000007.1"/>
</dbReference>
<accession>A0A7V7QIH0</accession>
<gene>
    <name evidence="3" type="ORF">F7O84_16820</name>
</gene>
<dbReference type="PANTHER" id="PTHR30508">
    <property type="entry name" value="FES CLUSTER ASSEMBLY PROTEIN SUF"/>
    <property type="match status" value="1"/>
</dbReference>
<dbReference type="InterPro" id="IPR000825">
    <property type="entry name" value="SUF_FeS_clus_asmbl_SufBD_core"/>
</dbReference>
<sequence>MITHAKKIDRMPERTWSWLKVNTADIFLYAPEDKKEESVLIQASDKIEVRKDFTGVTFKTDPSKHLMNEEIESFIEQNSNIRYYIRIPKNHKEEEPIRITLEITDEYNVIGEDIVIEAEENSESTIIVEYRSKGKEEGYHSGRTRVLVHEKACLKLVRAQLFHDEVKHNDILGAQVQKEGKLTMIQAEMGSSGSTAGWNVLLSGEESEVNLDLVYVGEKEKKLDFTSRIEYQAAKTNGQVRARGVLLGKSKKILRDTLDFVSGSKEAKGREEEDVLMLSKNVRNISVPLLFCGEDDVQGEHAASSGRPSDSTLFYLMSRGLSEAEAKKLLAESKFAAILEEMKEEALKEEILSYLRVAIEEGGYMSEGF</sequence>
<protein>
    <recommendedName>
        <fullName evidence="2">SUF system FeS cluster assembly SufBD core domain-containing protein</fullName>
    </recommendedName>
</protein>
<evidence type="ECO:0000256" key="1">
    <source>
        <dbReference type="ARBA" id="ARBA00043967"/>
    </source>
</evidence>
<dbReference type="SUPFAM" id="SSF101960">
    <property type="entry name" value="Stabilizer of iron transporter SufD"/>
    <property type="match status" value="1"/>
</dbReference>
<name>A0A7V7QIH0_9FIRM</name>
<feature type="domain" description="SUF system FeS cluster assembly SufBD core" evidence="2">
    <location>
        <begin position="108"/>
        <end position="332"/>
    </location>
</feature>
<reference evidence="3 4" key="2">
    <citation type="submission" date="2020-02" db="EMBL/GenBank/DDBJ databases">
        <title>Candidatus Galacturonibacter soehngenii shows hetero-acetogenic catabolism of galacturonic acid but lacks a canonical carbon monoxide dehydrogenase/acetyl-CoA synthase complex.</title>
        <authorList>
            <person name="Diender M."/>
            <person name="Stouten G.R."/>
            <person name="Petersen J.F."/>
            <person name="Nielsen P.H."/>
            <person name="Dueholm M.S."/>
            <person name="Pronk J.T."/>
            <person name="Van Loosdrecht M.C.M."/>
        </authorList>
    </citation>
    <scope>NUCLEOTIDE SEQUENCE [LARGE SCALE GENOMIC DNA]</scope>
    <source>
        <strain evidence="3">GalUA</strain>
    </source>
</reference>
<dbReference type="Proteomes" id="UP000461768">
    <property type="component" value="Unassembled WGS sequence"/>
</dbReference>
<comment type="similarity">
    <text evidence="1">Belongs to the iron-sulfur cluster assembly SufBD family.</text>
</comment>
<dbReference type="Pfam" id="PF01458">
    <property type="entry name" value="SUFBD_core"/>
    <property type="match status" value="1"/>
</dbReference>
<keyword evidence="4" id="KW-1185">Reference proteome</keyword>
<dbReference type="GO" id="GO:0016226">
    <property type="term" value="P:iron-sulfur cluster assembly"/>
    <property type="evidence" value="ECO:0007669"/>
    <property type="project" value="InterPro"/>
</dbReference>
<dbReference type="OrthoDB" id="9803529at2"/>
<dbReference type="PANTHER" id="PTHR30508:SF1">
    <property type="entry name" value="UPF0051 PROTEIN ABCI8, CHLOROPLASTIC-RELATED"/>
    <property type="match status" value="1"/>
</dbReference>
<dbReference type="InterPro" id="IPR055346">
    <property type="entry name" value="Fe-S_cluster_assembly_SufBD"/>
</dbReference>
<evidence type="ECO:0000313" key="4">
    <source>
        <dbReference type="Proteomes" id="UP000461768"/>
    </source>
</evidence>
<organism evidence="3 4">
    <name type="scientific">Candidatus Galacturonatibacter soehngenii</name>
    <dbReference type="NCBI Taxonomy" id="2307010"/>
    <lineage>
        <taxon>Bacteria</taxon>
        <taxon>Bacillati</taxon>
        <taxon>Bacillota</taxon>
        <taxon>Clostridia</taxon>
        <taxon>Lachnospirales</taxon>
        <taxon>Lachnospiraceae</taxon>
        <taxon>Candidatus Galacturonatibacter</taxon>
    </lineage>
</organism>
<dbReference type="EMBL" id="WAGX01000007">
    <property type="protein sequence ID" value="KAB1436030.1"/>
    <property type="molecule type" value="Genomic_DNA"/>
</dbReference>
<evidence type="ECO:0000313" key="3">
    <source>
        <dbReference type="EMBL" id="KAB1436030.1"/>
    </source>
</evidence>
<reference evidence="3 4" key="1">
    <citation type="submission" date="2019-09" db="EMBL/GenBank/DDBJ databases">
        <authorList>
            <person name="Valk L.C."/>
        </authorList>
    </citation>
    <scope>NUCLEOTIDE SEQUENCE [LARGE SCALE GENOMIC DNA]</scope>
    <source>
        <strain evidence="3">GalUA</strain>
    </source>
</reference>
<evidence type="ECO:0000259" key="2">
    <source>
        <dbReference type="Pfam" id="PF01458"/>
    </source>
</evidence>
<comment type="caution">
    <text evidence="3">The sequence shown here is derived from an EMBL/GenBank/DDBJ whole genome shotgun (WGS) entry which is preliminary data.</text>
</comment>
<proteinExistence type="inferred from homology"/>
<dbReference type="InterPro" id="IPR037284">
    <property type="entry name" value="SUF_FeS_clus_asmbl_SufBD_sf"/>
</dbReference>
<dbReference type="AlphaFoldDB" id="A0A7V7QIH0"/>